<dbReference type="Gene3D" id="2.30.30.40">
    <property type="entry name" value="SH3 Domains"/>
    <property type="match status" value="1"/>
</dbReference>
<evidence type="ECO:0000313" key="2">
    <source>
        <dbReference type="EMBL" id="GGM59224.1"/>
    </source>
</evidence>
<sequence>MRSAKTIRTIGTQGAKLATLIKGTKVNLILCGNSWCRVTCQGRTGYVAQAYLRR</sequence>
<dbReference type="RefSeq" id="WP_189062850.1">
    <property type="nucleotide sequence ID" value="NZ_BMQG01000028.1"/>
</dbReference>
<dbReference type="Proteomes" id="UP000600547">
    <property type="component" value="Unassembled WGS sequence"/>
</dbReference>
<feature type="domain" description="SH3b" evidence="1">
    <location>
        <begin position="11"/>
        <end position="52"/>
    </location>
</feature>
<dbReference type="InterPro" id="IPR003646">
    <property type="entry name" value="SH3-like_bac-type"/>
</dbReference>
<dbReference type="AlphaFoldDB" id="A0A8H9L8M7"/>
<gene>
    <name evidence="2" type="ORF">GCM10008956_38490</name>
</gene>
<name>A0A8H9L8M7_9DEIO</name>
<dbReference type="Pfam" id="PF08239">
    <property type="entry name" value="SH3_3"/>
    <property type="match status" value="1"/>
</dbReference>
<evidence type="ECO:0000259" key="1">
    <source>
        <dbReference type="Pfam" id="PF08239"/>
    </source>
</evidence>
<protein>
    <recommendedName>
        <fullName evidence="1">SH3b domain-containing protein</fullName>
    </recommendedName>
</protein>
<reference evidence="3" key="1">
    <citation type="journal article" date="2019" name="Int. J. Syst. Evol. Microbiol.">
        <title>The Global Catalogue of Microorganisms (GCM) 10K type strain sequencing project: providing services to taxonomists for standard genome sequencing and annotation.</title>
        <authorList>
            <consortium name="The Broad Institute Genomics Platform"/>
            <consortium name="The Broad Institute Genome Sequencing Center for Infectious Disease"/>
            <person name="Wu L."/>
            <person name="Ma J."/>
        </authorList>
    </citation>
    <scope>NUCLEOTIDE SEQUENCE [LARGE SCALE GENOMIC DNA]</scope>
    <source>
        <strain evidence="3">JCM 31047</strain>
    </source>
</reference>
<accession>A0A8H9L8M7</accession>
<dbReference type="EMBL" id="BMQG01000028">
    <property type="protein sequence ID" value="GGM59224.1"/>
    <property type="molecule type" value="Genomic_DNA"/>
</dbReference>
<keyword evidence="3" id="KW-1185">Reference proteome</keyword>
<comment type="caution">
    <text evidence="2">The sequence shown here is derived from an EMBL/GenBank/DDBJ whole genome shotgun (WGS) entry which is preliminary data.</text>
</comment>
<organism evidence="2 3">
    <name type="scientific">Deinococcus arenae</name>
    <dbReference type="NCBI Taxonomy" id="1452751"/>
    <lineage>
        <taxon>Bacteria</taxon>
        <taxon>Thermotogati</taxon>
        <taxon>Deinococcota</taxon>
        <taxon>Deinococci</taxon>
        <taxon>Deinococcales</taxon>
        <taxon>Deinococcaceae</taxon>
        <taxon>Deinococcus</taxon>
    </lineage>
</organism>
<proteinExistence type="predicted"/>
<evidence type="ECO:0000313" key="3">
    <source>
        <dbReference type="Proteomes" id="UP000600547"/>
    </source>
</evidence>